<evidence type="ECO:0000313" key="2">
    <source>
        <dbReference type="EMBL" id="ETA05633.1"/>
    </source>
</evidence>
<protein>
    <submittedName>
        <fullName evidence="2">Uncharacterized protein</fullName>
    </submittedName>
</protein>
<dbReference type="HOGENOM" id="CLU_2180116_0_0_11"/>
<comment type="caution">
    <text evidence="2">The sequence shown here is derived from an EMBL/GenBank/DDBJ whole genome shotgun (WGS) entry which is preliminary data.</text>
</comment>
<evidence type="ECO:0000313" key="3">
    <source>
        <dbReference type="Proteomes" id="UP000035035"/>
    </source>
</evidence>
<organism evidence="2 3">
    <name type="scientific">Gordonia alkanivorans CGMCC 6845</name>
    <dbReference type="NCBI Taxonomy" id="1423140"/>
    <lineage>
        <taxon>Bacteria</taxon>
        <taxon>Bacillati</taxon>
        <taxon>Actinomycetota</taxon>
        <taxon>Actinomycetes</taxon>
        <taxon>Mycobacteriales</taxon>
        <taxon>Gordoniaceae</taxon>
        <taxon>Gordonia</taxon>
    </lineage>
</organism>
<keyword evidence="3" id="KW-1185">Reference proteome</keyword>
<evidence type="ECO:0000256" key="1">
    <source>
        <dbReference type="SAM" id="MobiDB-lite"/>
    </source>
</evidence>
<dbReference type="Proteomes" id="UP000035035">
    <property type="component" value="Unassembled WGS sequence"/>
</dbReference>
<accession>W9D8K1</accession>
<feature type="region of interest" description="Disordered" evidence="1">
    <location>
        <begin position="37"/>
        <end position="58"/>
    </location>
</feature>
<proteinExistence type="predicted"/>
<reference evidence="2 3" key="1">
    <citation type="journal article" date="2014" name="Genome Announc.">
        <title>Draft Genome Sequence of Gordonia alkanivorans Strain CGMCC6845, a Halotolerant Hydrocarbon-Degrading Bacterium.</title>
        <authorList>
            <person name="Wang X."/>
            <person name="Jin D."/>
            <person name="Zhou L."/>
            <person name="Wu L."/>
            <person name="An W."/>
            <person name="Zhao L."/>
        </authorList>
    </citation>
    <scope>NUCLEOTIDE SEQUENCE [LARGE SCALE GENOMIC DNA]</scope>
    <source>
        <strain evidence="2 3">CGMCC 6845</strain>
    </source>
</reference>
<dbReference type="EMBL" id="AYXO01000039">
    <property type="protein sequence ID" value="ETA05633.1"/>
    <property type="molecule type" value="Genomic_DNA"/>
</dbReference>
<sequence>MLVGRRLPLADFEFIEFYENTFAALLYRRHPVGGTAAKSDEIARPQISPIRGRESGEANESLDFSQPRYAHHLIDELFVTCWNFGVRDCPEIAVLFVCRRPGQEFPLRV</sequence>
<name>W9D8K1_9ACTN</name>
<gene>
    <name evidence="2" type="ORF">V525_17285</name>
</gene>
<dbReference type="AlphaFoldDB" id="W9D8K1"/>